<dbReference type="GO" id="GO:0005737">
    <property type="term" value="C:cytoplasm"/>
    <property type="evidence" value="ECO:0007669"/>
    <property type="project" value="TreeGrafter"/>
</dbReference>
<keyword evidence="7" id="KW-1133">Transmembrane helix</keyword>
<keyword evidence="7" id="KW-0472">Membrane</keyword>
<protein>
    <recommendedName>
        <fullName evidence="10">Adenylate kinase isoenzyme 6</fullName>
    </recommendedName>
</protein>
<organism evidence="8 9">
    <name type="scientific">Sinocyclocheilus rhinocerous</name>
    <dbReference type="NCBI Taxonomy" id="307959"/>
    <lineage>
        <taxon>Eukaryota</taxon>
        <taxon>Metazoa</taxon>
        <taxon>Chordata</taxon>
        <taxon>Craniata</taxon>
        <taxon>Vertebrata</taxon>
        <taxon>Euteleostomi</taxon>
        <taxon>Actinopterygii</taxon>
        <taxon>Neopterygii</taxon>
        <taxon>Teleostei</taxon>
        <taxon>Ostariophysi</taxon>
        <taxon>Cypriniformes</taxon>
        <taxon>Cyprinidae</taxon>
        <taxon>Cyprininae</taxon>
        <taxon>Sinocyclocheilus</taxon>
    </lineage>
</organism>
<dbReference type="SUPFAM" id="SSF52540">
    <property type="entry name" value="P-loop containing nucleoside triphosphate hydrolases"/>
    <property type="match status" value="1"/>
</dbReference>
<dbReference type="GO" id="GO:0005524">
    <property type="term" value="F:ATP binding"/>
    <property type="evidence" value="ECO:0007669"/>
    <property type="project" value="UniProtKB-KW"/>
</dbReference>
<reference evidence="8" key="1">
    <citation type="submission" date="2025-08" db="UniProtKB">
        <authorList>
            <consortium name="Ensembl"/>
        </authorList>
    </citation>
    <scope>IDENTIFICATION</scope>
</reference>
<feature type="transmembrane region" description="Helical" evidence="7">
    <location>
        <begin position="105"/>
        <end position="122"/>
    </location>
</feature>
<evidence type="ECO:0000313" key="8">
    <source>
        <dbReference type="Ensembl" id="ENSSRHP00000015319.1"/>
    </source>
</evidence>
<dbReference type="AlphaFoldDB" id="A0A673GPD7"/>
<keyword evidence="4" id="KW-0547">Nucleotide-binding</keyword>
<evidence type="ECO:0008006" key="10">
    <source>
        <dbReference type="Google" id="ProtNLM"/>
    </source>
</evidence>
<keyword evidence="7" id="KW-0812">Transmembrane</keyword>
<dbReference type="PANTHER" id="PTHR12595:SF0">
    <property type="entry name" value="ADENYLATE KINASE ISOENZYME 6"/>
    <property type="match status" value="1"/>
</dbReference>
<dbReference type="GO" id="GO:0005634">
    <property type="term" value="C:nucleus"/>
    <property type="evidence" value="ECO:0007669"/>
    <property type="project" value="TreeGrafter"/>
</dbReference>
<dbReference type="GO" id="GO:0016887">
    <property type="term" value="F:ATP hydrolysis activity"/>
    <property type="evidence" value="ECO:0007669"/>
    <property type="project" value="InterPro"/>
</dbReference>
<evidence type="ECO:0000256" key="1">
    <source>
        <dbReference type="ARBA" id="ARBA00022517"/>
    </source>
</evidence>
<evidence type="ECO:0000256" key="2">
    <source>
        <dbReference type="ARBA" id="ARBA00022552"/>
    </source>
</evidence>
<reference evidence="8" key="2">
    <citation type="submission" date="2025-09" db="UniProtKB">
        <authorList>
            <consortium name="Ensembl"/>
        </authorList>
    </citation>
    <scope>IDENTIFICATION</scope>
</reference>
<dbReference type="Proteomes" id="UP000472270">
    <property type="component" value="Unassembled WGS sequence"/>
</dbReference>
<evidence type="ECO:0000256" key="5">
    <source>
        <dbReference type="ARBA" id="ARBA00022777"/>
    </source>
</evidence>
<accession>A0A673GPD7</accession>
<dbReference type="PANTHER" id="PTHR12595">
    <property type="entry name" value="POS9-ACTIVATING FACTOR FAP7-RELATED"/>
    <property type="match status" value="1"/>
</dbReference>
<sequence length="128" mass="14805">MKRPNILLTGTPGVGKTTLGKELAQRTGLNYVNVGDLLFDGFDEEYQCPILDEDRVVDELEDKMGNGGVIIDYHGCDFFPERWFHIVFVLRTDNTSLYNRLESRFVFITVNSMFITYVMFQFEPFLTT</sequence>
<keyword evidence="3" id="KW-0808">Transferase</keyword>
<keyword evidence="1" id="KW-0690">Ribosome biogenesis</keyword>
<dbReference type="Ensembl" id="ENSSRHT00000015835.1">
    <property type="protein sequence ID" value="ENSSRHP00000015319.1"/>
    <property type="gene ID" value="ENSSRHG00000008523.1"/>
</dbReference>
<evidence type="ECO:0000256" key="3">
    <source>
        <dbReference type="ARBA" id="ARBA00022679"/>
    </source>
</evidence>
<dbReference type="Gene3D" id="3.40.50.300">
    <property type="entry name" value="P-loop containing nucleotide triphosphate hydrolases"/>
    <property type="match status" value="1"/>
</dbReference>
<keyword evidence="9" id="KW-1185">Reference proteome</keyword>
<keyword evidence="6" id="KW-0067">ATP-binding</keyword>
<evidence type="ECO:0000313" key="9">
    <source>
        <dbReference type="Proteomes" id="UP000472270"/>
    </source>
</evidence>
<dbReference type="Pfam" id="PF13238">
    <property type="entry name" value="AAA_18"/>
    <property type="match status" value="1"/>
</dbReference>
<dbReference type="GO" id="GO:0004017">
    <property type="term" value="F:AMP kinase activity"/>
    <property type="evidence" value="ECO:0007669"/>
    <property type="project" value="InterPro"/>
</dbReference>
<name>A0A673GPD7_9TELE</name>
<dbReference type="InterPro" id="IPR027417">
    <property type="entry name" value="P-loop_NTPase"/>
</dbReference>
<dbReference type="InterPro" id="IPR020618">
    <property type="entry name" value="Adenyl_kinase_AK6"/>
</dbReference>
<proteinExistence type="predicted"/>
<evidence type="ECO:0000256" key="4">
    <source>
        <dbReference type="ARBA" id="ARBA00022741"/>
    </source>
</evidence>
<evidence type="ECO:0000256" key="6">
    <source>
        <dbReference type="ARBA" id="ARBA00022840"/>
    </source>
</evidence>
<evidence type="ECO:0000256" key="7">
    <source>
        <dbReference type="SAM" id="Phobius"/>
    </source>
</evidence>
<keyword evidence="5" id="KW-0418">Kinase</keyword>
<dbReference type="GO" id="GO:0006364">
    <property type="term" value="P:rRNA processing"/>
    <property type="evidence" value="ECO:0007669"/>
    <property type="project" value="UniProtKB-KW"/>
</dbReference>
<keyword evidence="2" id="KW-0698">rRNA processing</keyword>